<dbReference type="InterPro" id="IPR035093">
    <property type="entry name" value="RelE/ParE_toxin_dom_sf"/>
</dbReference>
<dbReference type="Pfam" id="PF15738">
    <property type="entry name" value="YafQ_toxin"/>
    <property type="match status" value="1"/>
</dbReference>
<protein>
    <submittedName>
        <fullName evidence="2">Type II toxin-antitoxin system mRNA interferase toxin, RelE/StbE family</fullName>
    </submittedName>
</protein>
<dbReference type="PANTHER" id="PTHR40588:SF1">
    <property type="entry name" value="MRNA INTERFERASE TOXIN YAFQ"/>
    <property type="match status" value="1"/>
</dbReference>
<dbReference type="Proteomes" id="UP001597195">
    <property type="component" value="Unassembled WGS sequence"/>
</dbReference>
<accession>A0ABW4H396</accession>
<dbReference type="SUPFAM" id="SSF143011">
    <property type="entry name" value="RelE-like"/>
    <property type="match status" value="1"/>
</dbReference>
<keyword evidence="3" id="KW-1185">Reference proteome</keyword>
<gene>
    <name evidence="2" type="ORF">ACFQ5T_05105</name>
</gene>
<dbReference type="RefSeq" id="WP_125700671.1">
    <property type="nucleotide sequence ID" value="NZ_JBHTOM010000005.1"/>
</dbReference>
<dbReference type="PANTHER" id="PTHR40588">
    <property type="entry name" value="MRNA INTERFERASE TOXIN YAFQ"/>
    <property type="match status" value="1"/>
</dbReference>
<sequence>MKLEFTPLFKRQLKRLKKKHYPIGLIQQAASAIMDQDVDHLRLLHDHSLRGDWTGFRELHPTGKLDNWILLYLITDEDEVVLTLIQTGSHKQVLNI</sequence>
<dbReference type="NCBIfam" id="TIGR02385">
    <property type="entry name" value="RelE_StbE"/>
    <property type="match status" value="1"/>
</dbReference>
<name>A0ABW4H396_9LACO</name>
<organism evidence="2 3">
    <name type="scientific">Levilactobacillus fuyuanensis</name>
    <dbReference type="NCBI Taxonomy" id="2486022"/>
    <lineage>
        <taxon>Bacteria</taxon>
        <taxon>Bacillati</taxon>
        <taxon>Bacillota</taxon>
        <taxon>Bacilli</taxon>
        <taxon>Lactobacillales</taxon>
        <taxon>Lactobacillaceae</taxon>
        <taxon>Levilactobacillus</taxon>
    </lineage>
</organism>
<reference evidence="3" key="1">
    <citation type="journal article" date="2019" name="Int. J. Syst. Evol. Microbiol.">
        <title>The Global Catalogue of Microorganisms (GCM) 10K type strain sequencing project: providing services to taxonomists for standard genome sequencing and annotation.</title>
        <authorList>
            <consortium name="The Broad Institute Genomics Platform"/>
            <consortium name="The Broad Institute Genome Sequencing Center for Infectious Disease"/>
            <person name="Wu L."/>
            <person name="Ma J."/>
        </authorList>
    </citation>
    <scope>NUCLEOTIDE SEQUENCE [LARGE SCALE GENOMIC DNA]</scope>
    <source>
        <strain evidence="3">CCM 8906</strain>
    </source>
</reference>
<evidence type="ECO:0000313" key="3">
    <source>
        <dbReference type="Proteomes" id="UP001597195"/>
    </source>
</evidence>
<keyword evidence="1" id="KW-1277">Toxin-antitoxin system</keyword>
<proteinExistence type="predicted"/>
<evidence type="ECO:0000313" key="2">
    <source>
        <dbReference type="EMBL" id="MFD1549064.1"/>
    </source>
</evidence>
<evidence type="ECO:0000256" key="1">
    <source>
        <dbReference type="ARBA" id="ARBA00022649"/>
    </source>
</evidence>
<dbReference type="Gene3D" id="3.30.2310.20">
    <property type="entry name" value="RelE-like"/>
    <property type="match status" value="1"/>
</dbReference>
<dbReference type="EMBL" id="JBHTOM010000005">
    <property type="protein sequence ID" value="MFD1549064.1"/>
    <property type="molecule type" value="Genomic_DNA"/>
</dbReference>
<dbReference type="InterPro" id="IPR004386">
    <property type="entry name" value="Toxin_YafQ-like"/>
</dbReference>
<dbReference type="InterPro" id="IPR007712">
    <property type="entry name" value="RelE/ParE_toxin"/>
</dbReference>
<comment type="caution">
    <text evidence="2">The sequence shown here is derived from an EMBL/GenBank/DDBJ whole genome shotgun (WGS) entry which is preliminary data.</text>
</comment>